<keyword evidence="3 5" id="KW-1133">Transmembrane helix</keyword>
<sequence length="205" mass="22756">MSPHKICESICLACVHPSVQVTGGLAVLSYAQPIFLHSKVAVSSEVASLIVGAVKTLGSCFTAILAKKFSLKTLLIVSSSGVAFFLLSLAAYLFFYESSGVTYSYLEWIPLFCMTLYFVFLDFDGEFLRDVGSLILKGSVDINKAEDDSSPYSNFPVLPLFPCRQWREYFIREPVNCDEGTSDRHLDACAFKDHIQMARVHRGLL</sequence>
<evidence type="ECO:0000256" key="5">
    <source>
        <dbReference type="SAM" id="Phobius"/>
    </source>
</evidence>
<comment type="subcellular location">
    <subcellularLocation>
        <location evidence="1">Membrane</location>
    </subcellularLocation>
</comment>
<organism evidence="6 7">
    <name type="scientific">Ranatra chinensis</name>
    <dbReference type="NCBI Taxonomy" id="642074"/>
    <lineage>
        <taxon>Eukaryota</taxon>
        <taxon>Metazoa</taxon>
        <taxon>Ecdysozoa</taxon>
        <taxon>Arthropoda</taxon>
        <taxon>Hexapoda</taxon>
        <taxon>Insecta</taxon>
        <taxon>Pterygota</taxon>
        <taxon>Neoptera</taxon>
        <taxon>Paraneoptera</taxon>
        <taxon>Hemiptera</taxon>
        <taxon>Heteroptera</taxon>
        <taxon>Panheteroptera</taxon>
        <taxon>Nepomorpha</taxon>
        <taxon>Nepidae</taxon>
        <taxon>Ranatrinae</taxon>
        <taxon>Ranatra</taxon>
    </lineage>
</organism>
<comment type="caution">
    <text evidence="6">The sequence shown here is derived from an EMBL/GenBank/DDBJ whole genome shotgun (WGS) entry which is preliminary data.</text>
</comment>
<keyword evidence="2 5" id="KW-0812">Transmembrane</keyword>
<protein>
    <submittedName>
        <fullName evidence="6">Uncharacterized protein</fullName>
    </submittedName>
</protein>
<proteinExistence type="predicted"/>
<keyword evidence="7" id="KW-1185">Reference proteome</keyword>
<dbReference type="Pfam" id="PF00083">
    <property type="entry name" value="Sugar_tr"/>
    <property type="match status" value="1"/>
</dbReference>
<dbReference type="Gene3D" id="1.20.1250.20">
    <property type="entry name" value="MFS general substrate transporter like domains"/>
    <property type="match status" value="1"/>
</dbReference>
<evidence type="ECO:0000256" key="3">
    <source>
        <dbReference type="ARBA" id="ARBA00022989"/>
    </source>
</evidence>
<evidence type="ECO:0000313" key="7">
    <source>
        <dbReference type="Proteomes" id="UP001558652"/>
    </source>
</evidence>
<keyword evidence="4 5" id="KW-0472">Membrane</keyword>
<dbReference type="AlphaFoldDB" id="A0ABD0YIC6"/>
<dbReference type="EMBL" id="JBFDAA010000007">
    <property type="protein sequence ID" value="KAL1130941.1"/>
    <property type="molecule type" value="Genomic_DNA"/>
</dbReference>
<name>A0ABD0YIC6_9HEMI</name>
<dbReference type="Proteomes" id="UP001558652">
    <property type="component" value="Unassembled WGS sequence"/>
</dbReference>
<evidence type="ECO:0000313" key="6">
    <source>
        <dbReference type="EMBL" id="KAL1130941.1"/>
    </source>
</evidence>
<dbReference type="GO" id="GO:0016020">
    <property type="term" value="C:membrane"/>
    <property type="evidence" value="ECO:0007669"/>
    <property type="project" value="UniProtKB-SubCell"/>
</dbReference>
<feature type="transmembrane region" description="Helical" evidence="5">
    <location>
        <begin position="73"/>
        <end position="95"/>
    </location>
</feature>
<feature type="transmembrane region" description="Helical" evidence="5">
    <location>
        <begin position="101"/>
        <end position="120"/>
    </location>
</feature>
<reference evidence="6 7" key="1">
    <citation type="submission" date="2024-07" db="EMBL/GenBank/DDBJ databases">
        <title>Chromosome-level genome assembly of the water stick insect Ranatra chinensis (Heteroptera: Nepidae).</title>
        <authorList>
            <person name="Liu X."/>
        </authorList>
    </citation>
    <scope>NUCLEOTIDE SEQUENCE [LARGE SCALE GENOMIC DNA]</scope>
    <source>
        <strain evidence="6">Cailab_2021Rc</strain>
        <tissue evidence="6">Muscle</tissue>
    </source>
</reference>
<gene>
    <name evidence="6" type="ORF">AAG570_012182</name>
</gene>
<evidence type="ECO:0000256" key="4">
    <source>
        <dbReference type="ARBA" id="ARBA00023136"/>
    </source>
</evidence>
<dbReference type="InterPro" id="IPR005828">
    <property type="entry name" value="MFS_sugar_transport-like"/>
</dbReference>
<evidence type="ECO:0000256" key="1">
    <source>
        <dbReference type="ARBA" id="ARBA00004370"/>
    </source>
</evidence>
<dbReference type="InterPro" id="IPR036259">
    <property type="entry name" value="MFS_trans_sf"/>
</dbReference>
<accession>A0ABD0YIC6</accession>
<evidence type="ECO:0000256" key="2">
    <source>
        <dbReference type="ARBA" id="ARBA00022692"/>
    </source>
</evidence>
<feature type="transmembrane region" description="Helical" evidence="5">
    <location>
        <begin position="46"/>
        <end position="66"/>
    </location>
</feature>